<feature type="domain" description="TonB-dependent receptor plug" evidence="3">
    <location>
        <begin position="621"/>
        <end position="704"/>
    </location>
</feature>
<name>A0A935C7N7_9BACT</name>
<comment type="similarity">
    <text evidence="1">Belongs to the TonB-dependent receptor family.</text>
</comment>
<gene>
    <name evidence="4" type="ORF">JKA74_08190</name>
</gene>
<comment type="caution">
    <text evidence="4">The sequence shown here is derived from an EMBL/GenBank/DDBJ whole genome shotgun (WGS) entry which is preliminary data.</text>
</comment>
<organism evidence="4 5">
    <name type="scientific">Marivirga aurantiaca</name>
    <dbReference type="NCBI Taxonomy" id="2802615"/>
    <lineage>
        <taxon>Bacteria</taxon>
        <taxon>Pseudomonadati</taxon>
        <taxon>Bacteroidota</taxon>
        <taxon>Cytophagia</taxon>
        <taxon>Cytophagales</taxon>
        <taxon>Marivirgaceae</taxon>
        <taxon>Marivirga</taxon>
    </lineage>
</organism>
<evidence type="ECO:0000259" key="3">
    <source>
        <dbReference type="Pfam" id="PF07715"/>
    </source>
</evidence>
<evidence type="ECO:0000313" key="5">
    <source>
        <dbReference type="Proteomes" id="UP000611723"/>
    </source>
</evidence>
<comment type="subcellular location">
    <subcellularLocation>
        <location evidence="1">Cell outer membrane</location>
        <topology evidence="1">Multi-pass membrane protein</topology>
    </subcellularLocation>
</comment>
<dbReference type="InterPro" id="IPR039426">
    <property type="entry name" value="TonB-dep_rcpt-like"/>
</dbReference>
<proteinExistence type="inferred from homology"/>
<dbReference type="Pfam" id="PF07715">
    <property type="entry name" value="Plug"/>
    <property type="match status" value="1"/>
</dbReference>
<dbReference type="Gene3D" id="2.60.40.1930">
    <property type="match status" value="1"/>
</dbReference>
<keyword evidence="1" id="KW-1134">Transmembrane beta strand</keyword>
<dbReference type="GO" id="GO:0009279">
    <property type="term" value="C:cell outer membrane"/>
    <property type="evidence" value="ECO:0007669"/>
    <property type="project" value="UniProtKB-SubCell"/>
</dbReference>
<reference evidence="4" key="1">
    <citation type="submission" date="2021-01" db="EMBL/GenBank/DDBJ databases">
        <title>Marivirga aurantiaca sp. nov., isolated from intertidal surface sediments.</title>
        <authorList>
            <person name="Zhang M."/>
        </authorList>
    </citation>
    <scope>NUCLEOTIDE SEQUENCE</scope>
    <source>
        <strain evidence="4">S37H4</strain>
    </source>
</reference>
<evidence type="ECO:0000256" key="2">
    <source>
        <dbReference type="SAM" id="SignalP"/>
    </source>
</evidence>
<feature type="chain" id="PRO_5038125287" evidence="2">
    <location>
        <begin position="25"/>
        <end position="811"/>
    </location>
</feature>
<dbReference type="Gene3D" id="2.170.130.10">
    <property type="entry name" value="TonB-dependent receptor, plug domain"/>
    <property type="match status" value="1"/>
</dbReference>
<dbReference type="SUPFAM" id="SSF56935">
    <property type="entry name" value="Porins"/>
    <property type="match status" value="1"/>
</dbReference>
<feature type="signal peptide" evidence="2">
    <location>
        <begin position="1"/>
        <end position="24"/>
    </location>
</feature>
<keyword evidence="5" id="KW-1185">Reference proteome</keyword>
<protein>
    <submittedName>
        <fullName evidence="4">TonB-dependent receptor plug domain-containing protein</fullName>
    </submittedName>
</protein>
<dbReference type="PROSITE" id="PS52016">
    <property type="entry name" value="TONB_DEPENDENT_REC_3"/>
    <property type="match status" value="1"/>
</dbReference>
<dbReference type="Proteomes" id="UP000611723">
    <property type="component" value="Unassembled WGS sequence"/>
</dbReference>
<sequence>MKQIYLLVCLGVFLLLGLNSYAQSFTTQSISDSIKNHFDINPIEKVYLDFDKSSYVSGETIWFKLYSTAGYLNQLSPLSRVVYVELFDPEATLIERIKVYSDNGIGASQIDLPNELMTGKYLIRAYTNWMLDGRKEYLFNKEVNIFNLFESPAIHTGTDDSKDISISFMPEGGKLIYGIESRVAFKALGIDGYGIEISGEVYDSKGNQITTIQSSHLGMGNFSFKPSSDNTYYVTIKEEPHKKYPLPKIEESGISLYLINLPQLNDIRFKLSNKGFNDEIIHIIGHSRGLPTYAASSVINATDLTGLIPKNSFLPGVNFITVFNSQGIPLAERAFFIDSIPQIKLSVEPDKISYGLRDKVSLSINAFDDGVLTESFLSLSVTSNNDVLIDTEENDILSYLYLSSDIKGYIEAPANYFNNTYSDAWQRLDLLMMTQGWSSFDWKLILQNGNRSPDFRIEQGLSVKGELNSDIRNKPIKNGTVSYLIQDSISIFDKVKTNLDGSFVINDLFFTGKKAIVLTGKNQKDKPNVKIVIDTVRIFPQPDKALHSLSGSLSAFQAKSIKKTLQRQEIEAAYDFENNYEVLDEVTVKASKVTEQEKVNNFYGAGDYTLDVAELAISETAQHPLELVRGRVSGVRVIGSALDWKVEIRGPGSINSGTDPLILVDNVEVPLDFLNTIPARQIEMVEVYKGASAVVFGVRGANGVLAFFTKTGEGDFTTYDRDNVTTKIIQGYSEFREFYSPDYSVKSAEHVKPDKRAVLLWDPFIKTSKEGGATIEFYTSDEPMTVTLTLEGMTKSGMVARYTSSFKVESE</sequence>
<dbReference type="AlphaFoldDB" id="A0A935C7N7"/>
<evidence type="ECO:0000256" key="1">
    <source>
        <dbReference type="PROSITE-ProRule" id="PRU01360"/>
    </source>
</evidence>
<evidence type="ECO:0000313" key="4">
    <source>
        <dbReference type="EMBL" id="MBK6265014.1"/>
    </source>
</evidence>
<keyword evidence="1" id="KW-0998">Cell outer membrane</keyword>
<keyword evidence="1" id="KW-0813">Transport</keyword>
<dbReference type="InterPro" id="IPR012910">
    <property type="entry name" value="Plug_dom"/>
</dbReference>
<keyword evidence="1" id="KW-0472">Membrane</keyword>
<dbReference type="InterPro" id="IPR037066">
    <property type="entry name" value="Plug_dom_sf"/>
</dbReference>
<keyword evidence="2" id="KW-0732">Signal</keyword>
<dbReference type="EMBL" id="JAEQBW010000003">
    <property type="protein sequence ID" value="MBK6265014.1"/>
    <property type="molecule type" value="Genomic_DNA"/>
</dbReference>
<dbReference type="RefSeq" id="WP_201430698.1">
    <property type="nucleotide sequence ID" value="NZ_JAEQBW010000003.1"/>
</dbReference>
<accession>A0A935C7N7</accession>
<keyword evidence="4" id="KW-0675">Receptor</keyword>
<keyword evidence="1" id="KW-0812">Transmembrane</keyword>